<feature type="transmembrane region" description="Helical" evidence="6">
    <location>
        <begin position="429"/>
        <end position="449"/>
    </location>
</feature>
<feature type="transmembrane region" description="Helical" evidence="6">
    <location>
        <begin position="295"/>
        <end position="314"/>
    </location>
</feature>
<feature type="domain" description="ABC3 transporter permease C-terminal" evidence="7">
    <location>
        <begin position="886"/>
        <end position="999"/>
    </location>
</feature>
<keyword evidence="4 6" id="KW-1133">Transmembrane helix</keyword>
<accession>A0A7Y9JRM3</accession>
<keyword evidence="2" id="KW-1003">Cell membrane</keyword>
<keyword evidence="5 6" id="KW-0472">Membrane</keyword>
<evidence type="ECO:0000259" key="7">
    <source>
        <dbReference type="Pfam" id="PF02687"/>
    </source>
</evidence>
<dbReference type="InterPro" id="IPR003838">
    <property type="entry name" value="ABC3_permease_C"/>
</dbReference>
<gene>
    <name evidence="8" type="ORF">BKA08_001187</name>
</gene>
<dbReference type="Proteomes" id="UP000516957">
    <property type="component" value="Unassembled WGS sequence"/>
</dbReference>
<evidence type="ECO:0000256" key="4">
    <source>
        <dbReference type="ARBA" id="ARBA00022989"/>
    </source>
</evidence>
<organism evidence="8 9">
    <name type="scientific">Nocardioides marinisabuli</name>
    <dbReference type="NCBI Taxonomy" id="419476"/>
    <lineage>
        <taxon>Bacteria</taxon>
        <taxon>Bacillati</taxon>
        <taxon>Actinomycetota</taxon>
        <taxon>Actinomycetes</taxon>
        <taxon>Propionibacteriales</taxon>
        <taxon>Nocardioidaceae</taxon>
        <taxon>Nocardioides</taxon>
    </lineage>
</organism>
<feature type="transmembrane region" description="Helical" evidence="6">
    <location>
        <begin position="883"/>
        <end position="905"/>
    </location>
</feature>
<evidence type="ECO:0000256" key="5">
    <source>
        <dbReference type="ARBA" id="ARBA00023136"/>
    </source>
</evidence>
<evidence type="ECO:0000256" key="2">
    <source>
        <dbReference type="ARBA" id="ARBA00022475"/>
    </source>
</evidence>
<dbReference type="Pfam" id="PF02687">
    <property type="entry name" value="FtsX"/>
    <property type="match status" value="2"/>
</dbReference>
<evidence type="ECO:0000313" key="8">
    <source>
        <dbReference type="EMBL" id="NYD56949.1"/>
    </source>
</evidence>
<comment type="subcellular location">
    <subcellularLocation>
        <location evidence="1">Cell membrane</location>
        <topology evidence="1">Multi-pass membrane protein</topology>
    </subcellularLocation>
</comment>
<dbReference type="EMBL" id="JACCBE010000001">
    <property type="protein sequence ID" value="NYD56949.1"/>
    <property type="molecule type" value="Genomic_DNA"/>
</dbReference>
<feature type="transmembrane region" description="Helical" evidence="6">
    <location>
        <begin position="381"/>
        <end position="408"/>
    </location>
</feature>
<sequence length="1019" mass="105123">MRSLVATVLRGLRSRLLLSLGSVLLIALAVASAVLGPVFQVAVTSSYLVTRLADAPNPLTGLSWAYRPAPGTGPAAAASEAATLARQAGAGAGDTYVAPQTFLRTDETPGLGGQVRLAAKEGYCEHLEVEGRCPAAPREVLMLAGDAELTAFEVGATFDVEGAGTLEVVGLYTVPEGPAEADWWFDLSRFSSRTPTPPPSNQPYRPAPLLTGHETLEGLAGVDVEVLVDRRLEPPADLDLEGLDAVRAVASAQDDLAALGLDVAAGASFETRSINDIDGVAAEVRAQQETARSSVAPAVLSLVLVALALLLRLLTAAADLRLPELALASLRGLPRRRMWSLGLSEPLVLLGVAVPVGGALGLGVSWLLVESWLVPGLPVPLPWTSLLAGLGVGLGAGLVAVVAVGLVLRVDLASQLGGVRRPSRARRGAVVAQLALVAGALVVLLSKLSSTAPGDPDVTDLVLPVLLAVVAGLGGARATSALAGWWTRRGPRGSSLSTFVAARALSRRREGTLVILPVTAAIAICVFGAGVYDSASQWRASVAATRAPAAVVWASDLSLDRTVALSRTADPDGEWLMAAGTLSSTGPVFTVADTSRLERVAQWSDQWTPGTSTAEIAERLRPTGEVPLLEGSRIGVVVDNQARSSDDLVLRLRLVTAEGDVRFAFLPVPPSSGTLETRVPACRSGCRLEGLTFGGPAALRTDIQGVVEIWGVLADGEPVDGAVTGAGWKVAADASAPEAVTRLTDDDGVLRVEAATGEPAILQLTAGDVPEALPVVKGLDARTEPDPNAFSTSSPLSFPVDPVVEATSVPLLGPRGLLIDYDMVSIDREVYDQDSSEVVVLARADTPEDVSEQLRAAGLSVDRTFGDVRAGLDGEAYALALRLYAVVAVLVLVMAVAALGVSTAVQLPARRRDAASLRVVGVPRREVMGAVARELGVVLGSTAVAGLAAGALAQYVVLRTVTLGYAETLSTPELVAGVDPVRLALLALLTAVLFGAVALGSAVLTVRGARGATLRETAR</sequence>
<feature type="domain" description="ABC3 transporter permease C-terminal" evidence="7">
    <location>
        <begin position="300"/>
        <end position="405"/>
    </location>
</feature>
<dbReference type="RefSeq" id="WP_179614783.1">
    <property type="nucleotide sequence ID" value="NZ_CP059163.1"/>
</dbReference>
<evidence type="ECO:0000256" key="6">
    <source>
        <dbReference type="SAM" id="Phobius"/>
    </source>
</evidence>
<dbReference type="AlphaFoldDB" id="A0A7Y9JRM3"/>
<evidence type="ECO:0000256" key="3">
    <source>
        <dbReference type="ARBA" id="ARBA00022692"/>
    </source>
</evidence>
<feature type="transmembrane region" description="Helical" evidence="6">
    <location>
        <begin position="347"/>
        <end position="369"/>
    </location>
</feature>
<reference evidence="8 9" key="1">
    <citation type="submission" date="2020-07" db="EMBL/GenBank/DDBJ databases">
        <title>Sequencing the genomes of 1000 actinobacteria strains.</title>
        <authorList>
            <person name="Klenk H.-P."/>
        </authorList>
    </citation>
    <scope>NUCLEOTIDE SEQUENCE [LARGE SCALE GENOMIC DNA]</scope>
    <source>
        <strain evidence="8 9">DSM 18965</strain>
    </source>
</reference>
<evidence type="ECO:0000256" key="1">
    <source>
        <dbReference type="ARBA" id="ARBA00004651"/>
    </source>
</evidence>
<feature type="transmembrane region" description="Helical" evidence="6">
    <location>
        <begin position="935"/>
        <end position="957"/>
    </location>
</feature>
<feature type="transmembrane region" description="Helical" evidence="6">
    <location>
        <begin position="461"/>
        <end position="486"/>
    </location>
</feature>
<protein>
    <recommendedName>
        <fullName evidence="7">ABC3 transporter permease C-terminal domain-containing protein</fullName>
    </recommendedName>
</protein>
<feature type="transmembrane region" description="Helical" evidence="6">
    <location>
        <begin position="513"/>
        <end position="532"/>
    </location>
</feature>
<keyword evidence="3 6" id="KW-0812">Transmembrane</keyword>
<comment type="caution">
    <text evidence="8">The sequence shown here is derived from an EMBL/GenBank/DDBJ whole genome shotgun (WGS) entry which is preliminary data.</text>
</comment>
<dbReference type="GO" id="GO:0005886">
    <property type="term" value="C:plasma membrane"/>
    <property type="evidence" value="ECO:0007669"/>
    <property type="project" value="UniProtKB-SubCell"/>
</dbReference>
<name>A0A7Y9JRM3_9ACTN</name>
<proteinExistence type="predicted"/>
<feature type="transmembrane region" description="Helical" evidence="6">
    <location>
        <begin position="983"/>
        <end position="1006"/>
    </location>
</feature>
<keyword evidence="9" id="KW-1185">Reference proteome</keyword>
<evidence type="ECO:0000313" key="9">
    <source>
        <dbReference type="Proteomes" id="UP000516957"/>
    </source>
</evidence>